<dbReference type="PRINTS" id="PR00195">
    <property type="entry name" value="DYNAMIN"/>
</dbReference>
<feature type="domain" description="GED" evidence="9">
    <location>
        <begin position="853"/>
        <end position="921"/>
    </location>
</feature>
<dbReference type="PROSITE" id="PS51388">
    <property type="entry name" value="GED"/>
    <property type="match status" value="1"/>
</dbReference>
<feature type="transmembrane region" description="Helical" evidence="7">
    <location>
        <begin position="216"/>
        <end position="238"/>
    </location>
</feature>
<evidence type="ECO:0000256" key="4">
    <source>
        <dbReference type="ARBA" id="ARBA00022989"/>
    </source>
</evidence>
<feature type="transmembrane region" description="Helical" evidence="7">
    <location>
        <begin position="128"/>
        <end position="147"/>
    </location>
</feature>
<comment type="caution">
    <text evidence="10">The sequence shown here is derived from an EMBL/GenBank/DDBJ whole genome shotgun (WGS) entry which is preliminary data.</text>
</comment>
<keyword evidence="5 7" id="KW-0472">Membrane</keyword>
<feature type="transmembrane region" description="Helical" evidence="7">
    <location>
        <begin position="182"/>
        <end position="204"/>
    </location>
</feature>
<feature type="transmembrane region" description="Helical" evidence="7">
    <location>
        <begin position="320"/>
        <end position="341"/>
    </location>
</feature>
<feature type="transmembrane region" description="Helical" evidence="7">
    <location>
        <begin position="287"/>
        <end position="308"/>
    </location>
</feature>
<reference evidence="10" key="1">
    <citation type="submission" date="2018-03" db="EMBL/GenBank/DDBJ databases">
        <authorList>
            <person name="Guldener U."/>
        </authorList>
    </citation>
    <scope>NUCLEOTIDE SEQUENCE</scope>
</reference>
<evidence type="ECO:0000256" key="6">
    <source>
        <dbReference type="ARBA" id="ARBA00037968"/>
    </source>
</evidence>
<evidence type="ECO:0008006" key="12">
    <source>
        <dbReference type="Google" id="ProtNLM"/>
    </source>
</evidence>
<dbReference type="InterPro" id="IPR027417">
    <property type="entry name" value="P-loop_NTPase"/>
</dbReference>
<dbReference type="PANTHER" id="PTHR43791:SF39">
    <property type="entry name" value="TRANSPORTER LIZ1_SEO1, PUTATIVE (AFU_ORTHOLOGUE AFUA_3G00980)-RELATED"/>
    <property type="match status" value="1"/>
</dbReference>
<comment type="similarity">
    <text evidence="6">Belongs to the major facilitator superfamily. Allantoate permease family.</text>
</comment>
<feature type="transmembrane region" description="Helical" evidence="7">
    <location>
        <begin position="410"/>
        <end position="431"/>
    </location>
</feature>
<dbReference type="Pfam" id="PF01031">
    <property type="entry name" value="Dynamin_M"/>
    <property type="match status" value="1"/>
</dbReference>
<dbReference type="EMBL" id="ONZQ02000005">
    <property type="protein sequence ID" value="SPO01829.1"/>
    <property type="molecule type" value="Genomic_DNA"/>
</dbReference>
<dbReference type="InterPro" id="IPR020850">
    <property type="entry name" value="GED_dom"/>
</dbReference>
<dbReference type="PANTHER" id="PTHR43791">
    <property type="entry name" value="PERMEASE-RELATED"/>
    <property type="match status" value="1"/>
</dbReference>
<dbReference type="GO" id="GO:0016020">
    <property type="term" value="C:membrane"/>
    <property type="evidence" value="ECO:0007669"/>
    <property type="project" value="UniProtKB-SubCell"/>
</dbReference>
<gene>
    <name evidence="10" type="ORF">DNG_04502</name>
</gene>
<evidence type="ECO:0000256" key="5">
    <source>
        <dbReference type="ARBA" id="ARBA00023136"/>
    </source>
</evidence>
<dbReference type="Proteomes" id="UP001187682">
    <property type="component" value="Unassembled WGS sequence"/>
</dbReference>
<dbReference type="Pfam" id="PF00350">
    <property type="entry name" value="Dynamin_N"/>
    <property type="match status" value="1"/>
</dbReference>
<evidence type="ECO:0000313" key="10">
    <source>
        <dbReference type="EMBL" id="SPO01829.1"/>
    </source>
</evidence>
<dbReference type="AlphaFoldDB" id="A0AAE8SUZ4"/>
<dbReference type="InterPro" id="IPR022812">
    <property type="entry name" value="Dynamin"/>
</dbReference>
<feature type="domain" description="Major facilitator superfamily (MFS) profile" evidence="8">
    <location>
        <begin position="62"/>
        <end position="467"/>
    </location>
</feature>
<evidence type="ECO:0000256" key="3">
    <source>
        <dbReference type="ARBA" id="ARBA00022692"/>
    </source>
</evidence>
<dbReference type="InterPro" id="IPR011701">
    <property type="entry name" value="MFS"/>
</dbReference>
<keyword evidence="3 7" id="KW-0812">Transmembrane</keyword>
<dbReference type="InterPro" id="IPR020846">
    <property type="entry name" value="MFS_dom"/>
</dbReference>
<protein>
    <recommendedName>
        <fullName evidence="12">Major facilitator superfamily (MFS) profile domain-containing protein</fullName>
    </recommendedName>
</protein>
<evidence type="ECO:0000259" key="9">
    <source>
        <dbReference type="PROSITE" id="PS51388"/>
    </source>
</evidence>
<proteinExistence type="inferred from homology"/>
<feature type="transmembrane region" description="Helical" evidence="7">
    <location>
        <begin position="378"/>
        <end position="398"/>
    </location>
</feature>
<accession>A0AAE8SUZ4</accession>
<evidence type="ECO:0000256" key="7">
    <source>
        <dbReference type="SAM" id="Phobius"/>
    </source>
</evidence>
<dbReference type="InterPro" id="IPR000375">
    <property type="entry name" value="Dynamin_stalk"/>
</dbReference>
<feature type="transmembrane region" description="Helical" evidence="7">
    <location>
        <begin position="353"/>
        <end position="372"/>
    </location>
</feature>
<dbReference type="GO" id="GO:0022857">
    <property type="term" value="F:transmembrane transporter activity"/>
    <property type="evidence" value="ECO:0007669"/>
    <property type="project" value="InterPro"/>
</dbReference>
<dbReference type="Gene3D" id="1.20.1250.20">
    <property type="entry name" value="MFS general substrate transporter like domains"/>
    <property type="match status" value="2"/>
</dbReference>
<evidence type="ECO:0000256" key="1">
    <source>
        <dbReference type="ARBA" id="ARBA00004141"/>
    </source>
</evidence>
<keyword evidence="4 7" id="KW-1133">Transmembrane helix</keyword>
<evidence type="ECO:0000256" key="2">
    <source>
        <dbReference type="ARBA" id="ARBA00022448"/>
    </source>
</evidence>
<name>A0AAE8SUZ4_9PEZI</name>
<dbReference type="FunFam" id="1.20.1250.20:FF:000065">
    <property type="entry name" value="Putative MFS pantothenate transporter"/>
    <property type="match status" value="1"/>
</dbReference>
<dbReference type="Pfam" id="PF07690">
    <property type="entry name" value="MFS_1"/>
    <property type="match status" value="1"/>
</dbReference>
<dbReference type="Gene3D" id="3.40.50.300">
    <property type="entry name" value="P-loop containing nucleotide triphosphate hydrolases"/>
    <property type="match status" value="1"/>
</dbReference>
<feature type="transmembrane region" description="Helical" evidence="7">
    <location>
        <begin position="153"/>
        <end position="175"/>
    </location>
</feature>
<evidence type="ECO:0000259" key="8">
    <source>
        <dbReference type="PROSITE" id="PS50850"/>
    </source>
</evidence>
<dbReference type="SUPFAM" id="SSF103473">
    <property type="entry name" value="MFS general substrate transporter"/>
    <property type="match status" value="1"/>
</dbReference>
<keyword evidence="11" id="KW-1185">Reference proteome</keyword>
<keyword evidence="2" id="KW-0813">Transport</keyword>
<evidence type="ECO:0000313" key="11">
    <source>
        <dbReference type="Proteomes" id="UP001187682"/>
    </source>
</evidence>
<comment type="subcellular location">
    <subcellularLocation>
        <location evidence="1">Membrane</location>
        <topology evidence="1">Multi-pass membrane protein</topology>
    </subcellularLocation>
</comment>
<feature type="transmembrane region" description="Helical" evidence="7">
    <location>
        <begin position="443"/>
        <end position="465"/>
    </location>
</feature>
<dbReference type="PROSITE" id="PS50850">
    <property type="entry name" value="MFS"/>
    <property type="match status" value="1"/>
</dbReference>
<dbReference type="SUPFAM" id="SSF52540">
    <property type="entry name" value="P-loop containing nucleoside triphosphate hydrolases"/>
    <property type="match status" value="1"/>
</dbReference>
<dbReference type="InterPro" id="IPR036259">
    <property type="entry name" value="MFS_trans_sf"/>
</dbReference>
<sequence length="921" mass="104408">MAPDSKSDAVVAVAPSDHTFGHESTASGQKPKTLWGRVKVVLWDGPRPEEERKLIQRLDIFLMSWATFGYFIRLLDSSNITNAYVSGMNEDLAFHGNQYNLLQTFFTCGYLVGQIPSQFLLTKIRPSVYLPTVELLWTIVTFTFAAVRNTRDVFALRFLLGMLESPFAVGVLTIMGKLSKRIAIFYSASYAASMFSGYLQAAIYRGLDGAAGLPGWRWLFIFCGIISIWGPLWGFYAVPDNPYTTRARWLTQDERERHIARMTKVDRKKPVPLTWAKVKRIATHWPLYVFTFTLICHCVVTQPLNYFAVWLKSLNRFSVYQINLFPTAGQAVGLVFTLLYGWLSDGLNKRWQILIIPATFNFVGMVMVVAYGNYASTFAGYLMNAASWGFWPVLYAWAIEIMHEDMEERAIVIGVAQTFGQAFIAWVPVLILNVGKYAPRFHLGFAVMSGISVLQASSIFLILYFSKREKRLHSGSVEAAEDADLFRNLVLSYMKRQRTIILAVVSAKSDFALQEVTQLARKLDPEGIRTLGLITKPDTLDEGSDSEKAYLKLAQNNDVHFRLGWHVLRNRDFGTRSTTLEERNRAEMQFFSQGVWTSMSPSHLRIANLRKRLTSVLHDQVLIQLPEVVTDLEKKVQECKLELKKIGPSRATAQEQRQNLIQASHKFYKLMKSSIDGDYTDPSVSQRRGRARKIVDTYLVGPGEVCRDDFLLEVKKLISMNRGRELPGTYNPAVISQLFRKQSKPWKGILDQRAASILGNAYVTARGVLEHILEDDVIEGNFRWTLNAALNEIGKSMKLKLEEIMTLHETLHPITYNQTLSGLVQKRLGPQEQWIGHDRSDDQILLWQDLDASSDAVDWMEAYYDISLARTLDDFSALAVESCLMQKLPGLFSPEVVFDMDDKTVGRIAAENEASAAESLR</sequence>
<organism evidence="10 11">
    <name type="scientific">Cephalotrichum gorgonifer</name>
    <dbReference type="NCBI Taxonomy" id="2041049"/>
    <lineage>
        <taxon>Eukaryota</taxon>
        <taxon>Fungi</taxon>
        <taxon>Dikarya</taxon>
        <taxon>Ascomycota</taxon>
        <taxon>Pezizomycotina</taxon>
        <taxon>Sordariomycetes</taxon>
        <taxon>Hypocreomycetidae</taxon>
        <taxon>Microascales</taxon>
        <taxon>Microascaceae</taxon>
        <taxon>Cephalotrichum</taxon>
    </lineage>
</organism>
<dbReference type="InterPro" id="IPR045063">
    <property type="entry name" value="Dynamin_N"/>
</dbReference>